<dbReference type="STRING" id="745368.SAMN02745178_01218"/>
<proteinExistence type="predicted"/>
<organism evidence="2 3">
    <name type="scientific">Gemmiger formicilis</name>
    <dbReference type="NCBI Taxonomy" id="745368"/>
    <lineage>
        <taxon>Bacteria</taxon>
        <taxon>Bacillati</taxon>
        <taxon>Bacillota</taxon>
        <taxon>Clostridia</taxon>
        <taxon>Eubacteriales</taxon>
        <taxon>Gemmiger</taxon>
    </lineage>
</organism>
<dbReference type="Proteomes" id="UP000190286">
    <property type="component" value="Unassembled WGS sequence"/>
</dbReference>
<protein>
    <recommendedName>
        <fullName evidence="4">SGNH/GDSL hydrolase family protein</fullName>
    </recommendedName>
</protein>
<feature type="chain" id="PRO_5038741306" description="SGNH/GDSL hydrolase family protein" evidence="1">
    <location>
        <begin position="25"/>
        <end position="370"/>
    </location>
</feature>
<evidence type="ECO:0000313" key="3">
    <source>
        <dbReference type="Proteomes" id="UP000190286"/>
    </source>
</evidence>
<dbReference type="AlphaFoldDB" id="A0A1T4X101"/>
<keyword evidence="1" id="KW-0732">Signal</keyword>
<name>A0A1T4X101_9FIRM</name>
<dbReference type="GeneID" id="93337694"/>
<evidence type="ECO:0000313" key="2">
    <source>
        <dbReference type="EMBL" id="SKA82798.1"/>
    </source>
</evidence>
<dbReference type="InterPro" id="IPR036514">
    <property type="entry name" value="SGNH_hydro_sf"/>
</dbReference>
<dbReference type="RefSeq" id="WP_078784183.1">
    <property type="nucleotide sequence ID" value="NZ_FUYF01000005.1"/>
</dbReference>
<evidence type="ECO:0000256" key="1">
    <source>
        <dbReference type="SAM" id="SignalP"/>
    </source>
</evidence>
<dbReference type="EMBL" id="FUYF01000005">
    <property type="protein sequence ID" value="SKA82798.1"/>
    <property type="molecule type" value="Genomic_DNA"/>
</dbReference>
<dbReference type="OrthoDB" id="9796702at2"/>
<dbReference type="SUPFAM" id="SSF52266">
    <property type="entry name" value="SGNH hydrolase"/>
    <property type="match status" value="1"/>
</dbReference>
<gene>
    <name evidence="2" type="ORF">SAMN02745178_01218</name>
</gene>
<keyword evidence="3" id="KW-1185">Reference proteome</keyword>
<evidence type="ECO:0008006" key="4">
    <source>
        <dbReference type="Google" id="ProtNLM"/>
    </source>
</evidence>
<accession>A0A1T4X101</accession>
<dbReference type="Gene3D" id="3.40.50.1110">
    <property type="entry name" value="SGNH hydrolase"/>
    <property type="match status" value="1"/>
</dbReference>
<feature type="signal peptide" evidence="1">
    <location>
        <begin position="1"/>
        <end position="24"/>
    </location>
</feature>
<sequence>MKRTILQKAAAAALFMLLTAALLAAANFLLVDDVHSYSRVMLQELYADAGNIDTLFLGSSHCYRSVDPAQVDAALGTHSFNAGSSQQLPDGSYYMLKEAAAQNPLKTVYLEMFYTGYNESASANIPLACYLLADHMDWRSPNRYAYLSEMGGLAAYADLLLPARHGIASPSSMPALWKAKLTDGYTPDSYGYVTYPDSGEAYRGRGFVYTTGIPQDGFATLLNVDADAPLSDFGWEYLNKITDFCAENGIRLVLFTAPLPSGYLYNTENYQSYVDALRNFCAAHDGLEYWDFSLYKLQSEINLKIEDFSDAHHLNGAGAEKFTAILCKTIQRRAAGESIDDLFYQTVEEKLTLTPDDSVLMAYYAKLQDE</sequence>
<reference evidence="2 3" key="1">
    <citation type="submission" date="2017-02" db="EMBL/GenBank/DDBJ databases">
        <authorList>
            <person name="Peterson S.W."/>
        </authorList>
    </citation>
    <scope>NUCLEOTIDE SEQUENCE [LARGE SCALE GENOMIC DNA]</scope>
    <source>
        <strain evidence="2 3">ATCC 27749</strain>
    </source>
</reference>